<organism evidence="1">
    <name type="scientific">bioreactor metagenome</name>
    <dbReference type="NCBI Taxonomy" id="1076179"/>
    <lineage>
        <taxon>unclassified sequences</taxon>
        <taxon>metagenomes</taxon>
        <taxon>ecological metagenomes</taxon>
    </lineage>
</organism>
<gene>
    <name evidence="1" type="ORF">SDC9_15848</name>
</gene>
<reference evidence="1" key="1">
    <citation type="submission" date="2019-08" db="EMBL/GenBank/DDBJ databases">
        <authorList>
            <person name="Kucharzyk K."/>
            <person name="Murdoch R.W."/>
            <person name="Higgins S."/>
            <person name="Loffler F."/>
        </authorList>
    </citation>
    <scope>NUCLEOTIDE SEQUENCE</scope>
</reference>
<sequence length="236" mass="27431">MKPFTLNPLSLVLVFLLVIPFFFSCKDSDEDIITYYDTYIDGYITDYHTGQPVAGVEFNADYFDESNGGLFGSSPYRETNIAVSNSEGYYRIKIPKHGELGSIRSSVDFIAIRIFPKATEDYNFEFGTFDYSKDSINIRSKRVDIRSITYGYLKVIMPNDYNENWTINPWEASTYEKPFYKGKFVEKQLLNTNYKLLLFEVPLGKTRFSYGINYIHDFDFTINNPKDTLTLNIENK</sequence>
<dbReference type="PROSITE" id="PS51257">
    <property type="entry name" value="PROKAR_LIPOPROTEIN"/>
    <property type="match status" value="1"/>
</dbReference>
<proteinExistence type="predicted"/>
<evidence type="ECO:0000313" key="1">
    <source>
        <dbReference type="EMBL" id="MPL70097.1"/>
    </source>
</evidence>
<dbReference type="AlphaFoldDB" id="A0A644TUE5"/>
<dbReference type="EMBL" id="VSSQ01000051">
    <property type="protein sequence ID" value="MPL70097.1"/>
    <property type="molecule type" value="Genomic_DNA"/>
</dbReference>
<accession>A0A644TUE5</accession>
<name>A0A644TUE5_9ZZZZ</name>
<comment type="caution">
    <text evidence="1">The sequence shown here is derived from an EMBL/GenBank/DDBJ whole genome shotgun (WGS) entry which is preliminary data.</text>
</comment>
<protein>
    <submittedName>
        <fullName evidence="1">Uncharacterized protein</fullName>
    </submittedName>
</protein>